<dbReference type="SUPFAM" id="SSF141371">
    <property type="entry name" value="PilZ domain-like"/>
    <property type="match status" value="1"/>
</dbReference>
<reference evidence="2 3" key="1">
    <citation type="submission" date="2021-04" db="EMBL/GenBank/DDBJ databases">
        <title>Draft genome sequence of Paenibacillus cisolokensis, LC2-13A.</title>
        <authorList>
            <person name="Uke A."/>
            <person name="Chhe C."/>
            <person name="Baramee S."/>
            <person name="Kosugi A."/>
        </authorList>
    </citation>
    <scope>NUCLEOTIDE SEQUENCE [LARGE SCALE GENOMIC DNA]</scope>
    <source>
        <strain evidence="2 3">LC2-13A</strain>
    </source>
</reference>
<keyword evidence="3" id="KW-1185">Reference proteome</keyword>
<name>A0ABQ4NG25_9BACL</name>
<organism evidence="2 3">
    <name type="scientific">Paenibacillus cisolokensis</name>
    <dbReference type="NCBI Taxonomy" id="1658519"/>
    <lineage>
        <taxon>Bacteria</taxon>
        <taxon>Bacillati</taxon>
        <taxon>Bacillota</taxon>
        <taxon>Bacilli</taxon>
        <taxon>Bacillales</taxon>
        <taxon>Paenibacillaceae</taxon>
        <taxon>Paenibacillus</taxon>
    </lineage>
</organism>
<dbReference type="Proteomes" id="UP000680304">
    <property type="component" value="Unassembled WGS sequence"/>
</dbReference>
<protein>
    <recommendedName>
        <fullName evidence="1">PilZ domain-containing protein</fullName>
    </recommendedName>
</protein>
<evidence type="ECO:0000313" key="2">
    <source>
        <dbReference type="EMBL" id="GIQ67147.1"/>
    </source>
</evidence>
<gene>
    <name evidence="2" type="ORF">PACILC2_57150</name>
</gene>
<dbReference type="EMBL" id="BOVJ01000265">
    <property type="protein sequence ID" value="GIQ67147.1"/>
    <property type="molecule type" value="Genomic_DNA"/>
</dbReference>
<evidence type="ECO:0000313" key="3">
    <source>
        <dbReference type="Proteomes" id="UP000680304"/>
    </source>
</evidence>
<dbReference type="InterPro" id="IPR009875">
    <property type="entry name" value="PilZ_domain"/>
</dbReference>
<evidence type="ECO:0000259" key="1">
    <source>
        <dbReference type="Pfam" id="PF07238"/>
    </source>
</evidence>
<accession>A0ABQ4NG25</accession>
<proteinExistence type="predicted"/>
<dbReference type="RefSeq" id="WP_062489548.1">
    <property type="nucleotide sequence ID" value="NZ_BOVJ01000265.1"/>
</dbReference>
<dbReference type="Pfam" id="PF07238">
    <property type="entry name" value="PilZ"/>
    <property type="match status" value="1"/>
</dbReference>
<sequence length="122" mass="14033">MVQQQRLYERISWNSVFELTVPPSGEWAEPLKAHVLVLNISMNGLCFESNLLLPVDDSITLMLDNPTVGPTEGVIRWRRPGSGQLRYRYGIELTKVNVHYYLKLLEWAYSGPPDHSWSDEAM</sequence>
<feature type="domain" description="PilZ" evidence="1">
    <location>
        <begin position="4"/>
        <end position="106"/>
    </location>
</feature>
<comment type="caution">
    <text evidence="2">The sequence shown here is derived from an EMBL/GenBank/DDBJ whole genome shotgun (WGS) entry which is preliminary data.</text>
</comment>